<keyword evidence="6" id="KW-1185">Reference proteome</keyword>
<feature type="compositionally biased region" description="Basic and acidic residues" evidence="2">
    <location>
        <begin position="383"/>
        <end position="401"/>
    </location>
</feature>
<dbReference type="PANTHER" id="PTHR48200">
    <property type="entry name" value="PROTEIN, PUTATIVE-RELATED"/>
    <property type="match status" value="1"/>
</dbReference>
<dbReference type="Pfam" id="PF24924">
    <property type="entry name" value="DUF7745"/>
    <property type="match status" value="1"/>
</dbReference>
<feature type="compositionally biased region" description="Polar residues" evidence="2">
    <location>
        <begin position="371"/>
        <end position="381"/>
    </location>
</feature>
<gene>
    <name evidence="5" type="ORF">EPI10_022075</name>
</gene>
<dbReference type="Proteomes" id="UP000325315">
    <property type="component" value="Unassembled WGS sequence"/>
</dbReference>
<dbReference type="InterPro" id="IPR005162">
    <property type="entry name" value="Retrotrans_gag_dom"/>
</dbReference>
<dbReference type="Pfam" id="PF03732">
    <property type="entry name" value="Retrotrans_gag"/>
    <property type="match status" value="1"/>
</dbReference>
<evidence type="ECO:0000259" key="3">
    <source>
        <dbReference type="Pfam" id="PF03732"/>
    </source>
</evidence>
<feature type="coiled-coil region" evidence="1">
    <location>
        <begin position="271"/>
        <end position="312"/>
    </location>
</feature>
<evidence type="ECO:0000256" key="2">
    <source>
        <dbReference type="SAM" id="MobiDB-lite"/>
    </source>
</evidence>
<evidence type="ECO:0000259" key="4">
    <source>
        <dbReference type="Pfam" id="PF24924"/>
    </source>
</evidence>
<dbReference type="AlphaFoldDB" id="A0A5B6WK57"/>
<sequence length="545" mass="63648">MENSFLDKVEDNATVRVWSEKLQLEKGDSLVEGYTSELWDFTRINVTQNELQELRDIWTHWEYETKQMFYHSYGDISYLLDVRIDKHMFRAMVQFWNSAYSCFSFGKVDLVPTIEEYTTLLRSPKEQVDKVYIRPAYVPPFAKKLMKITGMSEQWISARIQQKGEGRYIPWINLRDLILTHPDVRRKVDTFALSIYGLVIFPKALRNIDEAIVDLFDRAGEGRFIGCAQLLTVWFHAHFWKMDKVSYRPFCDVWSTEEPLRVVPTELEIVREDFTKQSLELGKKIEQLEEEKMHLKWDVEAQKAEAEELKKRKCKTEEDLNSLKNDYKKMRLSMKTAGLGKTSGSNTGANGQGQVRHDEQDDGVREKLDGSNDSNDPTTEWTYGERKGPHREEARAESSRQLEDRCKWLEEEFKTLKNASHCPGINAKDLSLVPDLVLPNKFKMPEFEKYNGTSCPEAHITMFCRRMAGYVHNDQLLIHCFQDSLIGSTAKWYNQLSHTQIGSWEDLAQAFIKQYGHVTDVAPDRFMLQNIEKKSSESFKQYAQR</sequence>
<dbReference type="EMBL" id="SMMG02000003">
    <property type="protein sequence ID" value="KAA3481734.1"/>
    <property type="molecule type" value="Genomic_DNA"/>
</dbReference>
<dbReference type="OrthoDB" id="1750196at2759"/>
<feature type="region of interest" description="Disordered" evidence="2">
    <location>
        <begin position="337"/>
        <end position="401"/>
    </location>
</feature>
<comment type="caution">
    <text evidence="5">The sequence shown here is derived from an EMBL/GenBank/DDBJ whole genome shotgun (WGS) entry which is preliminary data.</text>
</comment>
<dbReference type="PANTHER" id="PTHR48200:SF1">
    <property type="entry name" value="AMINOTRANSFERASE-LIKE PLANT MOBILE DOMAIN-CONTAINING PROTEIN"/>
    <property type="match status" value="1"/>
</dbReference>
<protein>
    <submittedName>
        <fullName evidence="5">Uncharacterized protein</fullName>
    </submittedName>
</protein>
<accession>A0A5B6WK57</accession>
<feature type="compositionally biased region" description="Polar residues" evidence="2">
    <location>
        <begin position="342"/>
        <end position="353"/>
    </location>
</feature>
<organism evidence="5 6">
    <name type="scientific">Gossypium australe</name>
    <dbReference type="NCBI Taxonomy" id="47621"/>
    <lineage>
        <taxon>Eukaryota</taxon>
        <taxon>Viridiplantae</taxon>
        <taxon>Streptophyta</taxon>
        <taxon>Embryophyta</taxon>
        <taxon>Tracheophyta</taxon>
        <taxon>Spermatophyta</taxon>
        <taxon>Magnoliopsida</taxon>
        <taxon>eudicotyledons</taxon>
        <taxon>Gunneridae</taxon>
        <taxon>Pentapetalae</taxon>
        <taxon>rosids</taxon>
        <taxon>malvids</taxon>
        <taxon>Malvales</taxon>
        <taxon>Malvaceae</taxon>
        <taxon>Malvoideae</taxon>
        <taxon>Gossypium</taxon>
    </lineage>
</organism>
<proteinExistence type="predicted"/>
<reference evidence="6" key="1">
    <citation type="journal article" date="2019" name="Plant Biotechnol. J.">
        <title>Genome sequencing of the Australian wild diploid species Gossypium australe highlights disease resistance and delayed gland morphogenesis.</title>
        <authorList>
            <person name="Cai Y."/>
            <person name="Cai X."/>
            <person name="Wang Q."/>
            <person name="Wang P."/>
            <person name="Zhang Y."/>
            <person name="Cai C."/>
            <person name="Xu Y."/>
            <person name="Wang K."/>
            <person name="Zhou Z."/>
            <person name="Wang C."/>
            <person name="Geng S."/>
            <person name="Li B."/>
            <person name="Dong Q."/>
            <person name="Hou Y."/>
            <person name="Wang H."/>
            <person name="Ai P."/>
            <person name="Liu Z."/>
            <person name="Yi F."/>
            <person name="Sun M."/>
            <person name="An G."/>
            <person name="Cheng J."/>
            <person name="Zhang Y."/>
            <person name="Shi Q."/>
            <person name="Xie Y."/>
            <person name="Shi X."/>
            <person name="Chang Y."/>
            <person name="Huang F."/>
            <person name="Chen Y."/>
            <person name="Hong S."/>
            <person name="Mi L."/>
            <person name="Sun Q."/>
            <person name="Zhang L."/>
            <person name="Zhou B."/>
            <person name="Peng R."/>
            <person name="Zhang X."/>
            <person name="Liu F."/>
        </authorList>
    </citation>
    <scope>NUCLEOTIDE SEQUENCE [LARGE SCALE GENOMIC DNA]</scope>
    <source>
        <strain evidence="6">cv. PA1801</strain>
    </source>
</reference>
<evidence type="ECO:0000256" key="1">
    <source>
        <dbReference type="SAM" id="Coils"/>
    </source>
</evidence>
<name>A0A5B6WK57_9ROSI</name>
<evidence type="ECO:0000313" key="6">
    <source>
        <dbReference type="Proteomes" id="UP000325315"/>
    </source>
</evidence>
<evidence type="ECO:0000313" key="5">
    <source>
        <dbReference type="EMBL" id="KAA3481734.1"/>
    </source>
</evidence>
<dbReference type="InterPro" id="IPR056647">
    <property type="entry name" value="DUF7745"/>
</dbReference>
<feature type="compositionally biased region" description="Basic and acidic residues" evidence="2">
    <location>
        <begin position="355"/>
        <end position="370"/>
    </location>
</feature>
<feature type="domain" description="DUF7745" evidence="4">
    <location>
        <begin position="60"/>
        <end position="216"/>
    </location>
</feature>
<keyword evidence="1" id="KW-0175">Coiled coil</keyword>
<feature type="domain" description="Retrotransposon gag" evidence="3">
    <location>
        <begin position="484"/>
        <end position="545"/>
    </location>
</feature>